<keyword evidence="3 6" id="KW-0249">Electron transport</keyword>
<evidence type="ECO:0000313" key="8">
    <source>
        <dbReference type="EMBL" id="NUB17835.1"/>
    </source>
</evidence>
<keyword evidence="6" id="KW-0274">FAD</keyword>
<evidence type="ECO:0000256" key="3">
    <source>
        <dbReference type="ARBA" id="ARBA00022982"/>
    </source>
</evidence>
<comment type="cofactor">
    <cofactor evidence="6">
        <name>FAD</name>
        <dbReference type="ChEBI" id="CHEBI:57692"/>
    </cofactor>
</comment>
<evidence type="ECO:0000313" key="10">
    <source>
        <dbReference type="Proteomes" id="UP000639419"/>
    </source>
</evidence>
<evidence type="ECO:0000256" key="6">
    <source>
        <dbReference type="RuleBase" id="RU366068"/>
    </source>
</evidence>
<dbReference type="InterPro" id="IPR007859">
    <property type="entry name" value="ETF-QO/FixX_C"/>
</dbReference>
<feature type="non-terminal residue" evidence="9">
    <location>
        <position position="1"/>
    </location>
</feature>
<gene>
    <name evidence="8" type="ORF">GBZ26_01155</name>
    <name evidence="9" type="ORF">GBZ26_29045</name>
</gene>
<accession>A0ABX2LBU1</accession>
<evidence type="ECO:0000256" key="1">
    <source>
        <dbReference type="ARBA" id="ARBA00022448"/>
    </source>
</evidence>
<feature type="domain" description="4Fe-4S ferredoxin-type" evidence="7">
    <location>
        <begin position="7"/>
        <end position="36"/>
    </location>
</feature>
<dbReference type="PANTHER" id="PTHR10617:SF107">
    <property type="entry name" value="ELECTRON TRANSFER FLAVOPROTEIN-UBIQUINONE OXIDOREDUCTASE, MITOCHONDRIAL"/>
    <property type="match status" value="1"/>
</dbReference>
<comment type="catalytic activity">
    <reaction evidence="6">
        <text>a ubiquinone + reduced [electron-transfer flavoprotein] = a ubiquinol + oxidized [electron-transfer flavoprotein] + H(+)</text>
        <dbReference type="Rhea" id="RHEA:24052"/>
        <dbReference type="Rhea" id="RHEA-COMP:9565"/>
        <dbReference type="Rhea" id="RHEA-COMP:9566"/>
        <dbReference type="Rhea" id="RHEA-COMP:10685"/>
        <dbReference type="Rhea" id="RHEA-COMP:10686"/>
        <dbReference type="ChEBI" id="CHEBI:15378"/>
        <dbReference type="ChEBI" id="CHEBI:16389"/>
        <dbReference type="ChEBI" id="CHEBI:17976"/>
        <dbReference type="ChEBI" id="CHEBI:57692"/>
        <dbReference type="ChEBI" id="CHEBI:58307"/>
        <dbReference type="EC" id="1.5.5.1"/>
    </reaction>
</comment>
<keyword evidence="6" id="KW-0830">Ubiquinone</keyword>
<protein>
    <recommendedName>
        <fullName evidence="6">Electron transfer flavoprotein-ubiquinone oxidoreductase</fullName>
        <shortName evidence="6">ETF-QO</shortName>
        <ecNumber evidence="6">1.5.5.1</ecNumber>
    </recommendedName>
</protein>
<dbReference type="EMBL" id="WHOR01000464">
    <property type="protein sequence ID" value="NUB23173.1"/>
    <property type="molecule type" value="Genomic_DNA"/>
</dbReference>
<keyword evidence="1 6" id="KW-0813">Transport</keyword>
<dbReference type="SUPFAM" id="SSF54862">
    <property type="entry name" value="4Fe-4S ferredoxins"/>
    <property type="match status" value="1"/>
</dbReference>
<evidence type="ECO:0000259" key="7">
    <source>
        <dbReference type="PROSITE" id="PS51379"/>
    </source>
</evidence>
<dbReference type="InterPro" id="IPR017896">
    <property type="entry name" value="4Fe4S_Fe-S-bd"/>
</dbReference>
<sequence length="48" mass="5098">AEDGSDPRLQINAQNCVHCKTCDIKDPTQNINWVVPEGGGGPNYPGGM</sequence>
<comment type="caution">
    <text evidence="9">The sequence shown here is derived from an EMBL/GenBank/DDBJ whole genome shotgun (WGS) entry which is preliminary data.</text>
</comment>
<organism evidence="9 10">
    <name type="scientific">Azospirillum formosense</name>
    <dbReference type="NCBI Taxonomy" id="861533"/>
    <lineage>
        <taxon>Bacteria</taxon>
        <taxon>Pseudomonadati</taxon>
        <taxon>Pseudomonadota</taxon>
        <taxon>Alphaproteobacteria</taxon>
        <taxon>Rhodospirillales</taxon>
        <taxon>Azospirillaceae</taxon>
        <taxon>Azospirillum</taxon>
    </lineage>
</organism>
<keyword evidence="4 6" id="KW-0408">Iron</keyword>
<comment type="function">
    <text evidence="6">Accepts electrons from ETF and reduces ubiquinone.</text>
</comment>
<dbReference type="InterPro" id="IPR040156">
    <property type="entry name" value="ETF-QO"/>
</dbReference>
<keyword evidence="10" id="KW-1185">Reference proteome</keyword>
<comment type="cofactor">
    <cofactor evidence="6">
        <name>[4Fe-4S] cluster</name>
        <dbReference type="ChEBI" id="CHEBI:49883"/>
    </cofactor>
    <text evidence="6">Binds 1 [4Fe-4S] cluster.</text>
</comment>
<dbReference type="Gene3D" id="3.30.70.20">
    <property type="match status" value="1"/>
</dbReference>
<keyword evidence="6" id="KW-0285">Flavoprotein</keyword>
<dbReference type="PANTHER" id="PTHR10617">
    <property type="entry name" value="ELECTRON TRANSFER FLAVOPROTEIN-UBIQUINONE OXIDOREDUCTASE"/>
    <property type="match status" value="1"/>
</dbReference>
<name>A0ABX2LBU1_9PROT</name>
<reference evidence="9 10" key="1">
    <citation type="submission" date="2019-10" db="EMBL/GenBank/DDBJ databases">
        <title>Genome sequence of Azospirillum formosense CC-Nfb-7.</title>
        <authorList>
            <person name="Ambrosini A."/>
            <person name="Sant'Anna F.H."/>
            <person name="Cassan F.D."/>
            <person name="Souza E.M."/>
            <person name="Passaglia L.M.P."/>
        </authorList>
    </citation>
    <scope>NUCLEOTIDE SEQUENCE [LARGE SCALE GENOMIC DNA]</scope>
    <source>
        <strain evidence="9 10">CC-NFb-7</strain>
    </source>
</reference>
<proteinExistence type="predicted"/>
<keyword evidence="5 6" id="KW-0411">Iron-sulfur</keyword>
<evidence type="ECO:0000256" key="2">
    <source>
        <dbReference type="ARBA" id="ARBA00022723"/>
    </source>
</evidence>
<dbReference type="EC" id="1.5.5.1" evidence="6"/>
<keyword evidence="6" id="KW-0560">Oxidoreductase</keyword>
<dbReference type="EMBL" id="WHOR01000004">
    <property type="protein sequence ID" value="NUB17835.1"/>
    <property type="molecule type" value="Genomic_DNA"/>
</dbReference>
<evidence type="ECO:0000256" key="4">
    <source>
        <dbReference type="ARBA" id="ARBA00023004"/>
    </source>
</evidence>
<dbReference type="Pfam" id="PF05187">
    <property type="entry name" value="Fer4_ETF_QO"/>
    <property type="match status" value="1"/>
</dbReference>
<keyword evidence="2 6" id="KW-0479">Metal-binding</keyword>
<dbReference type="Proteomes" id="UP000639419">
    <property type="component" value="Unassembled WGS sequence"/>
</dbReference>
<dbReference type="PROSITE" id="PS51379">
    <property type="entry name" value="4FE4S_FER_2"/>
    <property type="match status" value="1"/>
</dbReference>
<dbReference type="RefSeq" id="WP_174437221.1">
    <property type="nucleotide sequence ID" value="NZ_WHOR01000004.1"/>
</dbReference>
<evidence type="ECO:0000256" key="5">
    <source>
        <dbReference type="ARBA" id="ARBA00023014"/>
    </source>
</evidence>
<evidence type="ECO:0000313" key="9">
    <source>
        <dbReference type="EMBL" id="NUB23173.1"/>
    </source>
</evidence>